<comment type="caution">
    <text evidence="5">The sequence shown here is derived from an EMBL/GenBank/DDBJ whole genome shotgun (WGS) entry which is preliminary data.</text>
</comment>
<dbReference type="GO" id="GO:0005811">
    <property type="term" value="C:lipid droplet"/>
    <property type="evidence" value="ECO:0007669"/>
    <property type="project" value="TreeGrafter"/>
</dbReference>
<evidence type="ECO:0000313" key="5">
    <source>
        <dbReference type="EMBL" id="KGO60335.1"/>
    </source>
</evidence>
<dbReference type="Gene3D" id="3.40.50.720">
    <property type="entry name" value="NAD(P)-binding Rossmann-like Domain"/>
    <property type="match status" value="1"/>
</dbReference>
<dbReference type="CDD" id="cd05374">
    <property type="entry name" value="17beta-HSD-like_SDR_c"/>
    <property type="match status" value="1"/>
</dbReference>
<dbReference type="AlphaFoldDB" id="A0A0A2IXA7"/>
<dbReference type="PANTHER" id="PTHR44169:SF15">
    <property type="entry name" value="CHAIN DEHYDROGENASE_REDUCTASE (AYR1), PUTATIVE (AFU_ORTHOLOGUE AFUA_4G04530)-RELATED"/>
    <property type="match status" value="1"/>
</dbReference>
<dbReference type="PRINTS" id="PR00081">
    <property type="entry name" value="GDHRDH"/>
</dbReference>
<sequence length="297" mass="32770">MSEATEIRRSVLITGCSPGGIGNSLAREFNRHGLRVLATARDAATISDLADLGIETLSLTVDDPESVKSCFADVEKRLGDKGLDYLVNNAGRNYTVPAMEVELAEARQTFETNLFAVITMCQTFLPLLIKAKGTIVQIGSVAGIIPYVFGSVYNASKAALHSFSDTLRVELAPFGVHVTTIVTGGVQSRIARTDRSLQPGSLYSPIEAEYLTRVKHSQHNAMPNDAYARSVVSQVLYGSAPWRWLWPWARGRKAWIWEGRASWLIWMLSGGWAWSGLFGRLMTKMFKLWKIKNASGK</sequence>
<dbReference type="GO" id="GO:0005783">
    <property type="term" value="C:endoplasmic reticulum"/>
    <property type="evidence" value="ECO:0007669"/>
    <property type="project" value="TreeGrafter"/>
</dbReference>
<dbReference type="GO" id="GO:0004806">
    <property type="term" value="F:triacylglycerol lipase activity"/>
    <property type="evidence" value="ECO:0007669"/>
    <property type="project" value="TreeGrafter"/>
</dbReference>
<dbReference type="GeneID" id="27676207"/>
<evidence type="ECO:0000256" key="1">
    <source>
        <dbReference type="ARBA" id="ARBA00006484"/>
    </source>
</evidence>
<dbReference type="PROSITE" id="PS00061">
    <property type="entry name" value="ADH_SHORT"/>
    <property type="match status" value="1"/>
</dbReference>
<dbReference type="OrthoDB" id="2102561at2759"/>
<dbReference type="VEuPathDB" id="FungiDB:PEXP_021810"/>
<dbReference type="SUPFAM" id="SSF51735">
    <property type="entry name" value="NAD(P)-binding Rossmann-fold domains"/>
    <property type="match status" value="1"/>
</dbReference>
<dbReference type="GO" id="GO:0006654">
    <property type="term" value="P:phosphatidic acid biosynthetic process"/>
    <property type="evidence" value="ECO:0007669"/>
    <property type="project" value="TreeGrafter"/>
</dbReference>
<keyword evidence="6" id="KW-1185">Reference proteome</keyword>
<proteinExistence type="inferred from homology"/>
<dbReference type="EMBL" id="JQFZ01000076">
    <property type="protein sequence ID" value="KGO60335.1"/>
    <property type="molecule type" value="Genomic_DNA"/>
</dbReference>
<organism evidence="5 6">
    <name type="scientific">Penicillium expansum</name>
    <name type="common">Blue mold rot fungus</name>
    <dbReference type="NCBI Taxonomy" id="27334"/>
    <lineage>
        <taxon>Eukaryota</taxon>
        <taxon>Fungi</taxon>
        <taxon>Dikarya</taxon>
        <taxon>Ascomycota</taxon>
        <taxon>Pezizomycotina</taxon>
        <taxon>Eurotiomycetes</taxon>
        <taxon>Eurotiomycetidae</taxon>
        <taxon>Eurotiales</taxon>
        <taxon>Aspergillaceae</taxon>
        <taxon>Penicillium</taxon>
    </lineage>
</organism>
<dbReference type="Proteomes" id="UP000030143">
    <property type="component" value="Unassembled WGS sequence"/>
</dbReference>
<evidence type="ECO:0000256" key="3">
    <source>
        <dbReference type="ARBA" id="ARBA00023002"/>
    </source>
</evidence>
<evidence type="ECO:0000256" key="2">
    <source>
        <dbReference type="ARBA" id="ARBA00022857"/>
    </source>
</evidence>
<accession>A0A0A2IXA7</accession>
<dbReference type="STRING" id="27334.A0A0A2IXA7"/>
<protein>
    <submittedName>
        <fullName evidence="5">Glucose/ribitol dehydrogenase</fullName>
    </submittedName>
</protein>
<name>A0A0A2IXA7_PENEN</name>
<dbReference type="HOGENOM" id="CLU_010194_2_9_1"/>
<dbReference type="PRINTS" id="PR00080">
    <property type="entry name" value="SDRFAMILY"/>
</dbReference>
<dbReference type="InterPro" id="IPR002347">
    <property type="entry name" value="SDR_fam"/>
</dbReference>
<dbReference type="PANTHER" id="PTHR44169">
    <property type="entry name" value="NADPH-DEPENDENT 1-ACYLDIHYDROXYACETONE PHOSPHATE REDUCTASE"/>
    <property type="match status" value="1"/>
</dbReference>
<dbReference type="InterPro" id="IPR036291">
    <property type="entry name" value="NAD(P)-bd_dom_sf"/>
</dbReference>
<keyword evidence="3" id="KW-0560">Oxidoreductase</keyword>
<dbReference type="FunFam" id="3.40.50.720:FF:000261">
    <property type="entry name" value="NADPH-dependent 1-acyldihydroxyacetone phosphate reductase"/>
    <property type="match status" value="1"/>
</dbReference>
<reference evidence="5 6" key="1">
    <citation type="journal article" date="2015" name="Mol. Plant Microbe Interact.">
        <title>Genome, transcriptome, and functional analyses of Penicillium expansum provide new insights into secondary metabolism and pathogenicity.</title>
        <authorList>
            <person name="Ballester A.R."/>
            <person name="Marcet-Houben M."/>
            <person name="Levin E."/>
            <person name="Sela N."/>
            <person name="Selma-Lazaro C."/>
            <person name="Carmona L."/>
            <person name="Wisniewski M."/>
            <person name="Droby S."/>
            <person name="Gonzalez-Candelas L."/>
            <person name="Gabaldon T."/>
        </authorList>
    </citation>
    <scope>NUCLEOTIDE SEQUENCE [LARGE SCALE GENOMIC DNA]</scope>
    <source>
        <strain evidence="5 6">MD-8</strain>
    </source>
</reference>
<dbReference type="PhylomeDB" id="A0A0A2IXA7"/>
<dbReference type="InterPro" id="IPR020904">
    <property type="entry name" value="Sc_DH/Rdtase_CS"/>
</dbReference>
<evidence type="ECO:0000313" key="6">
    <source>
        <dbReference type="Proteomes" id="UP000030143"/>
    </source>
</evidence>
<comment type="similarity">
    <text evidence="1 4">Belongs to the short-chain dehydrogenases/reductases (SDR) family.</text>
</comment>
<keyword evidence="2" id="KW-0521">NADP</keyword>
<gene>
    <name evidence="5" type="ORF">PEX2_035130</name>
</gene>
<dbReference type="Pfam" id="PF00106">
    <property type="entry name" value="adh_short"/>
    <property type="match status" value="1"/>
</dbReference>
<evidence type="ECO:0000256" key="4">
    <source>
        <dbReference type="RuleBase" id="RU000363"/>
    </source>
</evidence>
<dbReference type="GO" id="GO:0000140">
    <property type="term" value="F:acylglycerone-phosphate reductase (NADP+) activity"/>
    <property type="evidence" value="ECO:0007669"/>
    <property type="project" value="TreeGrafter"/>
</dbReference>
<dbReference type="GO" id="GO:0019433">
    <property type="term" value="P:triglyceride catabolic process"/>
    <property type="evidence" value="ECO:0007669"/>
    <property type="project" value="TreeGrafter"/>
</dbReference>
<dbReference type="RefSeq" id="XP_016601401.1">
    <property type="nucleotide sequence ID" value="XM_016740788.1"/>
</dbReference>